<comment type="caution">
    <text evidence="1">The sequence shown here is derived from an EMBL/GenBank/DDBJ whole genome shotgun (WGS) entry which is preliminary data.</text>
</comment>
<sequence length="182" mass="21239">MVRVGKLPMPKRKSLLGFFQKGERRQRDRLDEQILALAQQQNTLELIAKRSNNPNVTDLEEFYDAEEEFIKSTPRRRDEDLVIAGGSPEASTSQMARLKTSFEWDAANAKKVEIEEKQRVRRRQAEVEAARVAKEGKEVPEVKPLWFDKLLDPDTKLPVYISNGDYWKCKDRQDWSRCPDLF</sequence>
<feature type="non-terminal residue" evidence="1">
    <location>
        <position position="182"/>
    </location>
</feature>
<reference evidence="1" key="1">
    <citation type="submission" date="2023-06" db="EMBL/GenBank/DDBJ databases">
        <authorList>
            <person name="Delattre M."/>
        </authorList>
    </citation>
    <scope>NUCLEOTIDE SEQUENCE</scope>
    <source>
        <strain evidence="1">AF72</strain>
    </source>
</reference>
<dbReference type="Pfam" id="PF01237">
    <property type="entry name" value="Oxysterol_BP"/>
    <property type="match status" value="1"/>
</dbReference>
<dbReference type="GO" id="GO:0008289">
    <property type="term" value="F:lipid binding"/>
    <property type="evidence" value="ECO:0007669"/>
    <property type="project" value="InterPro"/>
</dbReference>
<dbReference type="EMBL" id="CATQJA010000608">
    <property type="protein sequence ID" value="CAJ0562042.1"/>
    <property type="molecule type" value="Genomic_DNA"/>
</dbReference>
<name>A0AA36C6K5_9BILA</name>
<protein>
    <submittedName>
        <fullName evidence="1">Uncharacterized protein</fullName>
    </submittedName>
</protein>
<accession>A0AA36C6K5</accession>
<dbReference type="SUPFAM" id="SSF144000">
    <property type="entry name" value="Oxysterol-binding protein-like"/>
    <property type="match status" value="1"/>
</dbReference>
<dbReference type="InterPro" id="IPR000648">
    <property type="entry name" value="Oxysterol-bd"/>
</dbReference>
<evidence type="ECO:0000313" key="2">
    <source>
        <dbReference type="Proteomes" id="UP001177023"/>
    </source>
</evidence>
<dbReference type="InterPro" id="IPR037239">
    <property type="entry name" value="OSBP_sf"/>
</dbReference>
<keyword evidence="2" id="KW-1185">Reference proteome</keyword>
<dbReference type="Proteomes" id="UP001177023">
    <property type="component" value="Unassembled WGS sequence"/>
</dbReference>
<organism evidence="1 2">
    <name type="scientific">Mesorhabditis spiculigera</name>
    <dbReference type="NCBI Taxonomy" id="96644"/>
    <lineage>
        <taxon>Eukaryota</taxon>
        <taxon>Metazoa</taxon>
        <taxon>Ecdysozoa</taxon>
        <taxon>Nematoda</taxon>
        <taxon>Chromadorea</taxon>
        <taxon>Rhabditida</taxon>
        <taxon>Rhabditina</taxon>
        <taxon>Rhabditomorpha</taxon>
        <taxon>Rhabditoidea</taxon>
        <taxon>Rhabditidae</taxon>
        <taxon>Mesorhabditinae</taxon>
        <taxon>Mesorhabditis</taxon>
    </lineage>
</organism>
<gene>
    <name evidence="1" type="ORF">MSPICULIGERA_LOCUS2015</name>
</gene>
<evidence type="ECO:0000313" key="1">
    <source>
        <dbReference type="EMBL" id="CAJ0562042.1"/>
    </source>
</evidence>
<proteinExistence type="predicted"/>
<dbReference type="AlphaFoldDB" id="A0AA36C6K5"/>